<accession>A0A117NII3</accession>
<reference evidence="1" key="1">
    <citation type="journal article" date="2015" name="Genome Biol. Evol.">
        <title>Organellar Genomes of White Spruce (Picea glauca): Assembly and Annotation.</title>
        <authorList>
            <person name="Jackman S.D."/>
            <person name="Warren R.L."/>
            <person name="Gibb E.A."/>
            <person name="Vandervalk B.P."/>
            <person name="Mohamadi H."/>
            <person name="Chu J."/>
            <person name="Raymond A."/>
            <person name="Pleasance S."/>
            <person name="Coope R."/>
            <person name="Wildung M.R."/>
            <person name="Ritland C.E."/>
            <person name="Bousquet J."/>
            <person name="Jones S.J."/>
            <person name="Bohlmann J."/>
            <person name="Birol I."/>
        </authorList>
    </citation>
    <scope>NUCLEOTIDE SEQUENCE [LARGE SCALE GENOMIC DNA]</scope>
    <source>
        <tissue evidence="1">Flushing bud</tissue>
    </source>
</reference>
<geneLocation type="mitochondrion" evidence="1"/>
<evidence type="ECO:0000313" key="1">
    <source>
        <dbReference type="EMBL" id="KUM49988.1"/>
    </source>
</evidence>
<keyword evidence="1" id="KW-0496">Mitochondrion</keyword>
<comment type="caution">
    <text evidence="1">The sequence shown here is derived from an EMBL/GenBank/DDBJ whole genome shotgun (WGS) entry which is preliminary data.</text>
</comment>
<dbReference type="AlphaFoldDB" id="A0A117NII3"/>
<gene>
    <name evidence="1" type="ORF">ABT39_MTgene3216</name>
</gene>
<protein>
    <submittedName>
        <fullName evidence="1">Uncharacterized protein</fullName>
    </submittedName>
</protein>
<dbReference type="EMBL" id="LKAM01000002">
    <property type="protein sequence ID" value="KUM49988.1"/>
    <property type="molecule type" value="Genomic_DNA"/>
</dbReference>
<name>A0A117NII3_PICGL</name>
<sequence>MLLVCELQLVGQGMEGTAFMLGTRKDGRNYLCYAHASRIVAATALQGAGRVVFAPSTDAAAFAYALAWASAFASDSVHTLAPYSY</sequence>
<proteinExistence type="predicted"/>
<organism evidence="1">
    <name type="scientific">Picea glauca</name>
    <name type="common">White spruce</name>
    <name type="synonym">Pinus glauca</name>
    <dbReference type="NCBI Taxonomy" id="3330"/>
    <lineage>
        <taxon>Eukaryota</taxon>
        <taxon>Viridiplantae</taxon>
        <taxon>Streptophyta</taxon>
        <taxon>Embryophyta</taxon>
        <taxon>Tracheophyta</taxon>
        <taxon>Spermatophyta</taxon>
        <taxon>Pinopsida</taxon>
        <taxon>Pinidae</taxon>
        <taxon>Conifers I</taxon>
        <taxon>Pinales</taxon>
        <taxon>Pinaceae</taxon>
        <taxon>Picea</taxon>
    </lineage>
</organism>